<evidence type="ECO:0000256" key="1">
    <source>
        <dbReference type="SAM" id="Phobius"/>
    </source>
</evidence>
<keyword evidence="1" id="KW-1133">Transmembrane helix</keyword>
<keyword evidence="1" id="KW-0812">Transmembrane</keyword>
<sequence length="387" mass="42784">MTRGTLRQRCYGQRHAALTLSVVVAFAALIAIVIAVGVRWRFIDEGVVVFSSVGNVYMAKQFDSKGRLLMTCTAGQCTKGASSGDVVGRATRGASLGQSAEYTRASDKVAWVAHASRDDRKLFFIPCPTPDGGYPERISFEVNMAQGTAAFPPITPGITMKRGADEPGTWRVKYDAKEMPLGMSVDAVLSFVVRFDVSYKMSTMWWSASPPWQGDAIRIGRNWAFQEVVRDQATGKTMGRITRSYRWGPIPSLLEMRKIRIDSVEDGRRIAHLQHTFSLTRVYQHDKELERCDDRRYFDKSQTILVSICHKASTPVDPANTTVIVFHGLKTRGTDGGYAADIVNDSGDVIAHFSRTEGTIVIHGRGVTLPLLATLIKLATSERLQFA</sequence>
<evidence type="ECO:0000313" key="2">
    <source>
        <dbReference type="EMBL" id="SPQ98088.1"/>
    </source>
</evidence>
<reference evidence="2 3" key="1">
    <citation type="submission" date="2018-03" db="EMBL/GenBank/DDBJ databases">
        <authorList>
            <person name="Fogelqvist J."/>
        </authorList>
    </citation>
    <scope>NUCLEOTIDE SEQUENCE [LARGE SCALE GENOMIC DNA]</scope>
</reference>
<feature type="transmembrane region" description="Helical" evidence="1">
    <location>
        <begin position="20"/>
        <end position="42"/>
    </location>
</feature>
<keyword evidence="2" id="KW-0496">Mitochondrion</keyword>
<proteinExistence type="predicted"/>
<organism evidence="2 3">
    <name type="scientific">Plasmodiophora brassicae</name>
    <name type="common">Clubroot disease agent</name>
    <dbReference type="NCBI Taxonomy" id="37360"/>
    <lineage>
        <taxon>Eukaryota</taxon>
        <taxon>Sar</taxon>
        <taxon>Rhizaria</taxon>
        <taxon>Endomyxa</taxon>
        <taxon>Phytomyxea</taxon>
        <taxon>Plasmodiophorida</taxon>
        <taxon>Plasmodiophoridae</taxon>
        <taxon>Plasmodiophora</taxon>
    </lineage>
</organism>
<dbReference type="AlphaFoldDB" id="A0A3P3YD43"/>
<dbReference type="EMBL" id="OVEO01000009">
    <property type="protein sequence ID" value="SPQ98088.1"/>
    <property type="molecule type" value="Genomic_DNA"/>
</dbReference>
<dbReference type="Proteomes" id="UP000290189">
    <property type="component" value="Unassembled WGS sequence"/>
</dbReference>
<name>A0A3P3YD43_PLABS</name>
<protein>
    <submittedName>
        <fullName evidence="2">Uncharacterized protein</fullName>
    </submittedName>
</protein>
<keyword evidence="1" id="KW-0472">Membrane</keyword>
<geneLocation type="mitochondrion" evidence="2"/>
<evidence type="ECO:0000313" key="3">
    <source>
        <dbReference type="Proteomes" id="UP000290189"/>
    </source>
</evidence>
<gene>
    <name evidence="2" type="ORF">PLBR_LOCUS5303</name>
</gene>
<accession>A0A3P3YD43</accession>